<dbReference type="Gene3D" id="3.30.40.10">
    <property type="entry name" value="Zinc/RING finger domain, C3HC4 (zinc finger)"/>
    <property type="match status" value="1"/>
</dbReference>
<dbReference type="InterPro" id="IPR044592">
    <property type="entry name" value="RING1A/B"/>
</dbReference>
<evidence type="ECO:0000313" key="7">
    <source>
        <dbReference type="EMBL" id="KAI5386654.1"/>
    </source>
</evidence>
<comment type="caution">
    <text evidence="7">The sequence shown here is derived from an EMBL/GenBank/DDBJ whole genome shotgun (WGS) entry which is preliminary data.</text>
</comment>
<feature type="region of interest" description="Disordered" evidence="5">
    <location>
        <begin position="1"/>
        <end position="55"/>
    </location>
</feature>
<keyword evidence="1" id="KW-0479">Metal-binding</keyword>
<dbReference type="SMART" id="SM00184">
    <property type="entry name" value="RING"/>
    <property type="match status" value="1"/>
</dbReference>
<dbReference type="Gramene" id="PSAT_LOCUS31616_t1">
    <property type="protein sequence ID" value="CAL5213319.1"/>
    <property type="gene ID" value="PSAT_LOCUS31616"/>
</dbReference>
<dbReference type="CDD" id="cd16531">
    <property type="entry name" value="RING-HC_RING1-like"/>
    <property type="match status" value="1"/>
</dbReference>
<evidence type="ECO:0000259" key="6">
    <source>
        <dbReference type="PROSITE" id="PS50089"/>
    </source>
</evidence>
<evidence type="ECO:0000313" key="8">
    <source>
        <dbReference type="Proteomes" id="UP001058974"/>
    </source>
</evidence>
<evidence type="ECO:0000256" key="1">
    <source>
        <dbReference type="ARBA" id="ARBA00022723"/>
    </source>
</evidence>
<dbReference type="PROSITE" id="PS00518">
    <property type="entry name" value="ZF_RING_1"/>
    <property type="match status" value="1"/>
</dbReference>
<dbReference type="Pfam" id="PF13923">
    <property type="entry name" value="zf-C3HC4_2"/>
    <property type="match status" value="1"/>
</dbReference>
<sequence length="440" mass="50151">MPSQKRSFEEALEENEDSENEINNDEQPKDEDESDQSRSSDDEEEDEDEEEEEEYVAIKLSDVRKEVQCPICLGIIRKTRTVMECLHRFCRECIDKSMRLGNNECPACRTHCASRRSLRDDPSYDALIAVMYPDIDKYEEQELALHEDEMARHKQFQASIAQTLKRQSEALSKKRNAKATSVAFVRRSQGNSRTSNLKRRRNFRNAGDFQVSNDNKGMDDIDGGKGSSSDDGQTETQPRRCKRGGEQEAQFPQHSPSTEPDGVGDENTPEVNREILSASGTLSWGKNGHRSHSRVNGKNAKNNRISKLVEHIRNSAKNGYELFQLPTFLMLVSLDEQRIPSLEDPCLTCKPTMSVKILRKHVANETAMPEAEVDLWLILKPRSSFEEGERTIDPNTDNLRILEDQETLAELLGTYENTSHGYLVMAYKRKLQNSDTVELS</sequence>
<feature type="compositionally biased region" description="Acidic residues" evidence="5">
    <location>
        <begin position="41"/>
        <end position="55"/>
    </location>
</feature>
<evidence type="ECO:0000256" key="2">
    <source>
        <dbReference type="ARBA" id="ARBA00022771"/>
    </source>
</evidence>
<dbReference type="InterPro" id="IPR001841">
    <property type="entry name" value="Znf_RING"/>
</dbReference>
<feature type="domain" description="RING-type" evidence="6">
    <location>
        <begin position="69"/>
        <end position="109"/>
    </location>
</feature>
<protein>
    <recommendedName>
        <fullName evidence="6">RING-type domain-containing protein</fullName>
    </recommendedName>
</protein>
<reference evidence="7 8" key="1">
    <citation type="journal article" date="2022" name="Nat. Genet.">
        <title>Improved pea reference genome and pan-genome highlight genomic features and evolutionary characteristics.</title>
        <authorList>
            <person name="Yang T."/>
            <person name="Liu R."/>
            <person name="Luo Y."/>
            <person name="Hu S."/>
            <person name="Wang D."/>
            <person name="Wang C."/>
            <person name="Pandey M.K."/>
            <person name="Ge S."/>
            <person name="Xu Q."/>
            <person name="Li N."/>
            <person name="Li G."/>
            <person name="Huang Y."/>
            <person name="Saxena R.K."/>
            <person name="Ji Y."/>
            <person name="Li M."/>
            <person name="Yan X."/>
            <person name="He Y."/>
            <person name="Liu Y."/>
            <person name="Wang X."/>
            <person name="Xiang C."/>
            <person name="Varshney R.K."/>
            <person name="Ding H."/>
            <person name="Gao S."/>
            <person name="Zong X."/>
        </authorList>
    </citation>
    <scope>NUCLEOTIDE SEQUENCE [LARGE SCALE GENOMIC DNA]</scope>
    <source>
        <strain evidence="7 8">cv. Zhongwan 6</strain>
    </source>
</reference>
<evidence type="ECO:0000256" key="3">
    <source>
        <dbReference type="ARBA" id="ARBA00022833"/>
    </source>
</evidence>
<evidence type="ECO:0000256" key="4">
    <source>
        <dbReference type="PROSITE-ProRule" id="PRU00175"/>
    </source>
</evidence>
<dbReference type="OrthoDB" id="337575at2759"/>
<keyword evidence="8" id="KW-1185">Reference proteome</keyword>
<gene>
    <name evidence="7" type="ORF">KIW84_072978</name>
</gene>
<evidence type="ECO:0000256" key="5">
    <source>
        <dbReference type="SAM" id="MobiDB-lite"/>
    </source>
</evidence>
<dbReference type="PANTHER" id="PTHR46537:SF3">
    <property type="entry name" value="E3 UBIQUITIN-PROTEIN LIGASE RING1A"/>
    <property type="match status" value="1"/>
</dbReference>
<organism evidence="7 8">
    <name type="scientific">Pisum sativum</name>
    <name type="common">Garden pea</name>
    <name type="synonym">Lathyrus oleraceus</name>
    <dbReference type="NCBI Taxonomy" id="3888"/>
    <lineage>
        <taxon>Eukaryota</taxon>
        <taxon>Viridiplantae</taxon>
        <taxon>Streptophyta</taxon>
        <taxon>Embryophyta</taxon>
        <taxon>Tracheophyta</taxon>
        <taxon>Spermatophyta</taxon>
        <taxon>Magnoliopsida</taxon>
        <taxon>eudicotyledons</taxon>
        <taxon>Gunneridae</taxon>
        <taxon>Pentapetalae</taxon>
        <taxon>rosids</taxon>
        <taxon>fabids</taxon>
        <taxon>Fabales</taxon>
        <taxon>Fabaceae</taxon>
        <taxon>Papilionoideae</taxon>
        <taxon>50 kb inversion clade</taxon>
        <taxon>NPAAA clade</taxon>
        <taxon>Hologalegina</taxon>
        <taxon>IRL clade</taxon>
        <taxon>Fabeae</taxon>
        <taxon>Lathyrus</taxon>
    </lineage>
</organism>
<dbReference type="GO" id="GO:0008270">
    <property type="term" value="F:zinc ion binding"/>
    <property type="evidence" value="ECO:0007669"/>
    <property type="project" value="UniProtKB-KW"/>
</dbReference>
<dbReference type="EMBL" id="JAMSHJ010000007">
    <property type="protein sequence ID" value="KAI5386654.1"/>
    <property type="molecule type" value="Genomic_DNA"/>
</dbReference>
<dbReference type="PANTHER" id="PTHR46537">
    <property type="entry name" value="OS11G0578200 PROTEIN"/>
    <property type="match status" value="1"/>
</dbReference>
<feature type="compositionally biased region" description="Acidic residues" evidence="5">
    <location>
        <begin position="10"/>
        <end position="34"/>
    </location>
</feature>
<feature type="region of interest" description="Disordered" evidence="5">
    <location>
        <begin position="167"/>
        <end position="302"/>
    </location>
</feature>
<dbReference type="SUPFAM" id="SSF57850">
    <property type="entry name" value="RING/U-box"/>
    <property type="match status" value="1"/>
</dbReference>
<dbReference type="AlphaFoldDB" id="A0A9D4VME8"/>
<proteinExistence type="predicted"/>
<dbReference type="PROSITE" id="PS50089">
    <property type="entry name" value="ZF_RING_2"/>
    <property type="match status" value="1"/>
</dbReference>
<dbReference type="InterPro" id="IPR017907">
    <property type="entry name" value="Znf_RING_CS"/>
</dbReference>
<dbReference type="Gramene" id="Psat07G0297800-T1">
    <property type="protein sequence ID" value="KAI5386654.1"/>
    <property type="gene ID" value="KIW84_072978"/>
</dbReference>
<keyword evidence="3" id="KW-0862">Zinc</keyword>
<keyword evidence="2 4" id="KW-0863">Zinc-finger</keyword>
<accession>A0A9D4VME8</accession>
<dbReference type="Proteomes" id="UP001058974">
    <property type="component" value="Chromosome 7"/>
</dbReference>
<name>A0A9D4VME8_PEA</name>
<dbReference type="InterPro" id="IPR013083">
    <property type="entry name" value="Znf_RING/FYVE/PHD"/>
</dbReference>